<reference evidence="12 13" key="1">
    <citation type="submission" date="2024-12" db="EMBL/GenBank/DDBJ databases">
        <title>The unique morphological basis and parallel evolutionary history of personate flowers in Penstemon.</title>
        <authorList>
            <person name="Depatie T.H."/>
            <person name="Wessinger C.A."/>
        </authorList>
    </citation>
    <scope>NUCLEOTIDE SEQUENCE [LARGE SCALE GENOMIC DNA]</scope>
    <source>
        <strain evidence="12">WTNN_2</strain>
        <tissue evidence="12">Leaf</tissue>
    </source>
</reference>
<feature type="domain" description="Bifunctional inhibitor/plant lipid transfer protein/seed storage helical" evidence="11">
    <location>
        <begin position="13"/>
        <end position="107"/>
    </location>
</feature>
<feature type="region of interest" description="Disordered" evidence="9">
    <location>
        <begin position="126"/>
        <end position="198"/>
    </location>
</feature>
<keyword evidence="5 10" id="KW-0732">Signal</keyword>
<evidence type="ECO:0000256" key="6">
    <source>
        <dbReference type="ARBA" id="ARBA00023157"/>
    </source>
</evidence>
<sequence>MDYSCMKLLLATLFVSSIFTTNAQISTPCTSSMITSFTPCLNFVTGSSGTGSSPTKECCDSVKSLMEGSMDCTCLIITGNVPVSIPFVNRSLAISLPRVCQSSVPIQCKSTGVPLPAPGPVLFGPPLPPAASAPHSHSHSPASAPHSHSHSPKGSKAVGVAAPPTGDQILDFSPVSPPESTLGPSANPGIRPVVRPNSASNKNVLPLQSLLVMLMGIIYFKFF</sequence>
<evidence type="ECO:0000256" key="8">
    <source>
        <dbReference type="ARBA" id="ARBA00023288"/>
    </source>
</evidence>
<feature type="compositionally biased region" description="Low complexity" evidence="9">
    <location>
        <begin position="132"/>
        <end position="146"/>
    </location>
</feature>
<protein>
    <recommendedName>
        <fullName evidence="11">Bifunctional inhibitor/plant lipid transfer protein/seed storage helical domain-containing protein</fullName>
    </recommendedName>
</protein>
<dbReference type="EMBL" id="JBJXBP010000001">
    <property type="protein sequence ID" value="KAL3849884.1"/>
    <property type="molecule type" value="Genomic_DNA"/>
</dbReference>
<dbReference type="InterPro" id="IPR016140">
    <property type="entry name" value="Bifunc_inhib/LTP/seed_store"/>
</dbReference>
<evidence type="ECO:0000256" key="1">
    <source>
        <dbReference type="ARBA" id="ARBA00004609"/>
    </source>
</evidence>
<dbReference type="Gene3D" id="1.10.110.10">
    <property type="entry name" value="Plant lipid-transfer and hydrophobic proteins"/>
    <property type="match status" value="1"/>
</dbReference>
<dbReference type="InterPro" id="IPR036312">
    <property type="entry name" value="Bifun_inhib/LTP/seed_sf"/>
</dbReference>
<keyword evidence="4" id="KW-0336">GPI-anchor</keyword>
<dbReference type="CDD" id="cd00010">
    <property type="entry name" value="AAI_LTSS"/>
    <property type="match status" value="1"/>
</dbReference>
<dbReference type="GO" id="GO:0005886">
    <property type="term" value="C:plasma membrane"/>
    <property type="evidence" value="ECO:0007669"/>
    <property type="project" value="UniProtKB-SubCell"/>
</dbReference>
<keyword evidence="13" id="KW-1185">Reference proteome</keyword>
<evidence type="ECO:0000256" key="5">
    <source>
        <dbReference type="ARBA" id="ARBA00022729"/>
    </source>
</evidence>
<evidence type="ECO:0000256" key="2">
    <source>
        <dbReference type="ARBA" id="ARBA00009748"/>
    </source>
</evidence>
<evidence type="ECO:0000256" key="4">
    <source>
        <dbReference type="ARBA" id="ARBA00022622"/>
    </source>
</evidence>
<keyword evidence="6" id="KW-1015">Disulfide bond</keyword>
<dbReference type="InterPro" id="IPR043325">
    <property type="entry name" value="LTSS"/>
</dbReference>
<organism evidence="12 13">
    <name type="scientific">Penstemon smallii</name>
    <dbReference type="NCBI Taxonomy" id="265156"/>
    <lineage>
        <taxon>Eukaryota</taxon>
        <taxon>Viridiplantae</taxon>
        <taxon>Streptophyta</taxon>
        <taxon>Embryophyta</taxon>
        <taxon>Tracheophyta</taxon>
        <taxon>Spermatophyta</taxon>
        <taxon>Magnoliopsida</taxon>
        <taxon>eudicotyledons</taxon>
        <taxon>Gunneridae</taxon>
        <taxon>Pentapetalae</taxon>
        <taxon>asterids</taxon>
        <taxon>lamiids</taxon>
        <taxon>Lamiales</taxon>
        <taxon>Plantaginaceae</taxon>
        <taxon>Cheloneae</taxon>
        <taxon>Penstemon</taxon>
    </lineage>
</organism>
<dbReference type="Proteomes" id="UP001634393">
    <property type="component" value="Unassembled WGS sequence"/>
</dbReference>
<keyword evidence="7" id="KW-0325">Glycoprotein</keyword>
<dbReference type="AlphaFoldDB" id="A0ABD3UK16"/>
<feature type="signal peptide" evidence="10">
    <location>
        <begin position="1"/>
        <end position="23"/>
    </location>
</feature>
<keyword evidence="4" id="KW-0472">Membrane</keyword>
<evidence type="ECO:0000256" key="10">
    <source>
        <dbReference type="SAM" id="SignalP"/>
    </source>
</evidence>
<keyword evidence="3" id="KW-1003">Cell membrane</keyword>
<evidence type="ECO:0000256" key="9">
    <source>
        <dbReference type="SAM" id="MobiDB-lite"/>
    </source>
</evidence>
<evidence type="ECO:0000256" key="7">
    <source>
        <dbReference type="ARBA" id="ARBA00023180"/>
    </source>
</evidence>
<feature type="chain" id="PRO_5044782110" description="Bifunctional inhibitor/plant lipid transfer protein/seed storage helical domain-containing protein" evidence="10">
    <location>
        <begin position="24"/>
        <end position="223"/>
    </location>
</feature>
<proteinExistence type="inferred from homology"/>
<evidence type="ECO:0000313" key="12">
    <source>
        <dbReference type="EMBL" id="KAL3849884.1"/>
    </source>
</evidence>
<comment type="similarity">
    <text evidence="2">Belongs to the plant LTP family.</text>
</comment>
<evidence type="ECO:0000259" key="11">
    <source>
        <dbReference type="Pfam" id="PF14368"/>
    </source>
</evidence>
<name>A0ABD3UK16_9LAMI</name>
<evidence type="ECO:0000313" key="13">
    <source>
        <dbReference type="Proteomes" id="UP001634393"/>
    </source>
</evidence>
<gene>
    <name evidence="12" type="ORF">ACJIZ3_011766</name>
</gene>
<dbReference type="GO" id="GO:0098552">
    <property type="term" value="C:side of membrane"/>
    <property type="evidence" value="ECO:0007669"/>
    <property type="project" value="UniProtKB-KW"/>
</dbReference>
<dbReference type="PANTHER" id="PTHR33044">
    <property type="entry name" value="BIFUNCTIONAL INHIBITOR/LIPID-TRANSFER PROTEIN/SEED STORAGE 2S ALBUMIN SUPERFAMILY PROTEIN-RELATED"/>
    <property type="match status" value="1"/>
</dbReference>
<accession>A0ABD3UK16</accession>
<dbReference type="Pfam" id="PF14368">
    <property type="entry name" value="LTP_2"/>
    <property type="match status" value="1"/>
</dbReference>
<evidence type="ECO:0000256" key="3">
    <source>
        <dbReference type="ARBA" id="ARBA00022475"/>
    </source>
</evidence>
<comment type="caution">
    <text evidence="12">The sequence shown here is derived from an EMBL/GenBank/DDBJ whole genome shotgun (WGS) entry which is preliminary data.</text>
</comment>
<keyword evidence="8" id="KW-0449">Lipoprotein</keyword>
<dbReference type="SUPFAM" id="SSF47699">
    <property type="entry name" value="Bifunctional inhibitor/lipid-transfer protein/seed storage 2S albumin"/>
    <property type="match status" value="1"/>
</dbReference>
<comment type="subcellular location">
    <subcellularLocation>
        <location evidence="1">Cell membrane</location>
        <topology evidence="1">Lipid-anchor</topology>
        <topology evidence="1">GPI-anchor</topology>
    </subcellularLocation>
</comment>